<dbReference type="EMBL" id="CP058910">
    <property type="protein sequence ID" value="QLH78300.1"/>
    <property type="molecule type" value="Genomic_DNA"/>
</dbReference>
<accession>A0A7D5PAH5</accession>
<dbReference type="InterPro" id="IPR050490">
    <property type="entry name" value="Bact_solute-bd_prot1"/>
</dbReference>
<evidence type="ECO:0000313" key="2">
    <source>
        <dbReference type="EMBL" id="QLH78300.1"/>
    </source>
</evidence>
<feature type="compositionally biased region" description="Polar residues" evidence="1">
    <location>
        <begin position="436"/>
        <end position="448"/>
    </location>
</feature>
<dbReference type="PANTHER" id="PTHR43649:SF12">
    <property type="entry name" value="DIACETYLCHITOBIOSE BINDING PROTEIN DASA"/>
    <property type="match status" value="1"/>
</dbReference>
<dbReference type="Proteomes" id="UP000509667">
    <property type="component" value="Chromosome"/>
</dbReference>
<proteinExistence type="predicted"/>
<dbReference type="OrthoDB" id="30637at2157"/>
<dbReference type="InterPro" id="IPR019546">
    <property type="entry name" value="TAT_signal_bac_arc"/>
</dbReference>
<reference evidence="2 3" key="1">
    <citation type="submission" date="2020-07" db="EMBL/GenBank/DDBJ databases">
        <title>Halosimplex pelagicum sp. nov. and Halosimplex rubrum sp. nov., isolated from salted brown alga Laminaria, and emended description of the genus Halosimplex.</title>
        <authorList>
            <person name="Cui H."/>
        </authorList>
    </citation>
    <scope>NUCLEOTIDE SEQUENCE [LARGE SCALE GENOMIC DNA]</scope>
    <source>
        <strain evidence="2 3">R27</strain>
    </source>
</reference>
<sequence>MSSDGTQRKRSRRNVLKGLGLAGVTGLAGCGSNGSNGSGGTDGAPGTVGDQSVEITFWDYFGGTENEEIEALVADFEEEHSNITVSSEAVPFDEFVDNLFTSVASGNAPHVASYWMSFSTFLEAEGVIDPIDEYLSEGLDPYYDIVEPAATVGDSTYALPMDVHAHMLVTNDTVMEEAGAETPTNFEEFKTAANAIQENTDARPFPLLQDNSPIGAMRYFYGLLLQHEGASLVEDGEPVYHENEGGQRSAEFMDQVTDEFGWDQTSLSDAQERTNLFLDDQVGMMFVGNWQANNFENEDGEIPDDLEFTYHRPYVFPGEARRAWAESNGFFFPTNDSHTETEKQAAVQFVEYITQNNPLWAQTAGHLPATPEVAESEEVTSSPRYEEYDIVSTLAGMAEDGELVYQPPLEFDMYATDITNPLVGIYSQDSDPQDALDQSANAFSSRMS</sequence>
<gene>
    <name evidence="2" type="ORF">HZS55_13720</name>
</gene>
<dbReference type="Pfam" id="PF13416">
    <property type="entry name" value="SBP_bac_8"/>
    <property type="match status" value="1"/>
</dbReference>
<dbReference type="AlphaFoldDB" id="A0A7D5PAH5"/>
<dbReference type="NCBIfam" id="TIGR01409">
    <property type="entry name" value="TAT_signal_seq"/>
    <property type="match status" value="1"/>
</dbReference>
<protein>
    <submittedName>
        <fullName evidence="2">Extracellular solute-binding protein</fullName>
    </submittedName>
</protein>
<name>A0A7D5PAH5_9EURY</name>
<dbReference type="PANTHER" id="PTHR43649">
    <property type="entry name" value="ARABINOSE-BINDING PROTEIN-RELATED"/>
    <property type="match status" value="1"/>
</dbReference>
<evidence type="ECO:0000256" key="1">
    <source>
        <dbReference type="SAM" id="MobiDB-lite"/>
    </source>
</evidence>
<dbReference type="InterPro" id="IPR006059">
    <property type="entry name" value="SBP"/>
</dbReference>
<dbReference type="KEGG" id="hrr:HZS55_13720"/>
<feature type="region of interest" description="Disordered" evidence="1">
    <location>
        <begin position="429"/>
        <end position="448"/>
    </location>
</feature>
<dbReference type="Gene3D" id="3.40.190.10">
    <property type="entry name" value="Periplasmic binding protein-like II"/>
    <property type="match status" value="1"/>
</dbReference>
<dbReference type="RefSeq" id="WP_179908216.1">
    <property type="nucleotide sequence ID" value="NZ_CP058910.1"/>
</dbReference>
<dbReference type="GeneID" id="56078941"/>
<evidence type="ECO:0000313" key="3">
    <source>
        <dbReference type="Proteomes" id="UP000509667"/>
    </source>
</evidence>
<organism evidence="2 3">
    <name type="scientific">Halosimplex rubrum</name>
    <dbReference type="NCBI Taxonomy" id="869889"/>
    <lineage>
        <taxon>Archaea</taxon>
        <taxon>Methanobacteriati</taxon>
        <taxon>Methanobacteriota</taxon>
        <taxon>Stenosarchaea group</taxon>
        <taxon>Halobacteria</taxon>
        <taxon>Halobacteriales</taxon>
        <taxon>Haloarculaceae</taxon>
        <taxon>Halosimplex</taxon>
    </lineage>
</organism>
<dbReference type="SUPFAM" id="SSF53850">
    <property type="entry name" value="Periplasmic binding protein-like II"/>
    <property type="match status" value="1"/>
</dbReference>
<keyword evidence="3" id="KW-1185">Reference proteome</keyword>